<organism evidence="1 2">
    <name type="scientific">Frankia alni (strain DSM 45986 / CECT 9034 / ACN14a)</name>
    <dbReference type="NCBI Taxonomy" id="326424"/>
    <lineage>
        <taxon>Bacteria</taxon>
        <taxon>Bacillati</taxon>
        <taxon>Actinomycetota</taxon>
        <taxon>Actinomycetes</taxon>
        <taxon>Frankiales</taxon>
        <taxon>Frankiaceae</taxon>
        <taxon>Frankia</taxon>
    </lineage>
</organism>
<keyword evidence="2" id="KW-1185">Reference proteome</keyword>
<name>Q0RBT5_FRAAA</name>
<proteinExistence type="predicted"/>
<dbReference type="KEGG" id="fal:FRAAL6476"/>
<dbReference type="HOGENOM" id="CLU_1313896_0_0_11"/>
<dbReference type="Proteomes" id="UP000000657">
    <property type="component" value="Chromosome"/>
</dbReference>
<dbReference type="EMBL" id="CT573213">
    <property type="protein sequence ID" value="CAJ65099.1"/>
    <property type="molecule type" value="Genomic_DNA"/>
</dbReference>
<dbReference type="eggNOG" id="ENOG502ZR6V">
    <property type="taxonomic scope" value="Bacteria"/>
</dbReference>
<evidence type="ECO:0000313" key="1">
    <source>
        <dbReference type="EMBL" id="CAJ65099.1"/>
    </source>
</evidence>
<evidence type="ECO:0000313" key="2">
    <source>
        <dbReference type="Proteomes" id="UP000000657"/>
    </source>
</evidence>
<protein>
    <submittedName>
        <fullName evidence="1">Uncharacterized protein</fullName>
    </submittedName>
</protein>
<gene>
    <name evidence="1" type="ordered locus">FRAAL6476</name>
</gene>
<accession>Q0RBT5</accession>
<dbReference type="STRING" id="326424.FRAAL6476"/>
<dbReference type="AlphaFoldDB" id="Q0RBT5"/>
<sequence>MQGQQSGAGGWRWWVAMVGATEQRRYYGIAEIADVLGVDRQLVTVWRRRLSRGMPPPDEELAAGPLWTAATIEPWIRQTRDRLSRERSPSGPPSPELMRQAARRLLRLAAVAWEERPDPRVLTPALRAVEQLGELTAEGGDGDPARRLLRDIAGLPTAVGLVELDAADRGILGGQVVAALRAECLRLLPLMVRALNVMSGYGDAGDTGP</sequence>
<reference evidence="1 2" key="1">
    <citation type="journal article" date="2007" name="Genome Res.">
        <title>Genome characteristics of facultatively symbiotic Frankia sp. strains reflect host range and host plant biogeography.</title>
        <authorList>
            <person name="Normand P."/>
            <person name="Lapierre P."/>
            <person name="Tisa L.S."/>
            <person name="Gogarten J.P."/>
            <person name="Alloisio N."/>
            <person name="Bagnarol E."/>
            <person name="Bassi C.A."/>
            <person name="Berry A.M."/>
            <person name="Bickhart D.M."/>
            <person name="Choisne N."/>
            <person name="Couloux A."/>
            <person name="Cournoyer B."/>
            <person name="Cruveiller S."/>
            <person name="Daubin V."/>
            <person name="Demange N."/>
            <person name="Francino M.P."/>
            <person name="Goltsman E."/>
            <person name="Huang Y."/>
            <person name="Kopp O.R."/>
            <person name="Labarre L."/>
            <person name="Lapidus A."/>
            <person name="Lavire C."/>
            <person name="Marechal J."/>
            <person name="Martinez M."/>
            <person name="Mastronunzio J.E."/>
            <person name="Mullin B.C."/>
            <person name="Niemann J."/>
            <person name="Pujic P."/>
            <person name="Rawnsley T."/>
            <person name="Rouy Z."/>
            <person name="Schenowitz C."/>
            <person name="Sellstedt A."/>
            <person name="Tavares F."/>
            <person name="Tomkins J.P."/>
            <person name="Vallenet D."/>
            <person name="Valverde C."/>
            <person name="Wall L.G."/>
            <person name="Wang Y."/>
            <person name="Medigue C."/>
            <person name="Benson D.R."/>
        </authorList>
    </citation>
    <scope>NUCLEOTIDE SEQUENCE [LARGE SCALE GENOMIC DNA]</scope>
    <source>
        <strain evidence="2">DSM 45986 / CECT 9034 / ACN14a</strain>
    </source>
</reference>